<gene>
    <name evidence="1" type="ORF">HNQ92_005277</name>
</gene>
<dbReference type="AlphaFoldDB" id="A0A840TW16"/>
<protein>
    <submittedName>
        <fullName evidence="1">Uncharacterized protein</fullName>
    </submittedName>
</protein>
<comment type="caution">
    <text evidence="1">The sequence shown here is derived from an EMBL/GenBank/DDBJ whole genome shotgun (WGS) entry which is preliminary data.</text>
</comment>
<reference evidence="1 2" key="1">
    <citation type="submission" date="2020-08" db="EMBL/GenBank/DDBJ databases">
        <title>Genomic Encyclopedia of Type Strains, Phase IV (KMG-IV): sequencing the most valuable type-strain genomes for metagenomic binning, comparative biology and taxonomic classification.</title>
        <authorList>
            <person name="Goeker M."/>
        </authorList>
    </citation>
    <scope>NUCLEOTIDE SEQUENCE [LARGE SCALE GENOMIC DNA]</scope>
    <source>
        <strain evidence="1 2">DSM 105074</strain>
    </source>
</reference>
<evidence type="ECO:0000313" key="2">
    <source>
        <dbReference type="Proteomes" id="UP000557307"/>
    </source>
</evidence>
<dbReference type="Proteomes" id="UP000557307">
    <property type="component" value="Unassembled WGS sequence"/>
</dbReference>
<evidence type="ECO:0000313" key="1">
    <source>
        <dbReference type="EMBL" id="MBB5287115.1"/>
    </source>
</evidence>
<organism evidence="1 2">
    <name type="scientific">Rhabdobacter roseus</name>
    <dbReference type="NCBI Taxonomy" id="1655419"/>
    <lineage>
        <taxon>Bacteria</taxon>
        <taxon>Pseudomonadati</taxon>
        <taxon>Bacteroidota</taxon>
        <taxon>Cytophagia</taxon>
        <taxon>Cytophagales</taxon>
        <taxon>Cytophagaceae</taxon>
        <taxon>Rhabdobacter</taxon>
    </lineage>
</organism>
<sequence>MKVAIKSFRTHQEMDAYQPTRPTIQVRRHLPILLEVIEVDSTDEALIQINLKNMASWYFYTIIRNPDSHAPDQ</sequence>
<dbReference type="RefSeq" id="WP_184178899.1">
    <property type="nucleotide sequence ID" value="NZ_JACHGF010000014.1"/>
</dbReference>
<dbReference type="EMBL" id="JACHGF010000014">
    <property type="protein sequence ID" value="MBB5287115.1"/>
    <property type="molecule type" value="Genomic_DNA"/>
</dbReference>
<name>A0A840TW16_9BACT</name>
<accession>A0A840TW16</accession>
<proteinExistence type="predicted"/>
<keyword evidence="2" id="KW-1185">Reference proteome</keyword>